<evidence type="ECO:0000256" key="2">
    <source>
        <dbReference type="ARBA" id="ARBA00008422"/>
    </source>
</evidence>
<evidence type="ECO:0000313" key="16">
    <source>
        <dbReference type="Proteomes" id="UP000017081"/>
    </source>
</evidence>
<keyword evidence="6" id="KW-0732">Signal</keyword>
<dbReference type="STRING" id="1319815.HMPREF0202_01776"/>
<keyword evidence="14" id="KW-0812">Transmembrane</keyword>
<dbReference type="eggNOG" id="COG3537">
    <property type="taxonomic scope" value="Bacteria"/>
</dbReference>
<gene>
    <name evidence="15" type="ORF">HMPREF0202_01776</name>
</gene>
<accession>U7V9J2</accession>
<evidence type="ECO:0000313" key="15">
    <source>
        <dbReference type="EMBL" id="ERT68387.1"/>
    </source>
</evidence>
<dbReference type="EC" id="3.1.3.80" evidence="3"/>
<dbReference type="InterPro" id="IPR000560">
    <property type="entry name" value="His_Pase_clade-2"/>
</dbReference>
<dbReference type="InterPro" id="IPR029033">
    <property type="entry name" value="His_PPase_superfam"/>
</dbReference>
<comment type="catalytic activity">
    <reaction evidence="11">
        <text>1D-myo-inositol 1,2,4,5,6-pentakisphosphate + H2O = 1D-myo-inositol 1,2,5,6-tetrakisphosphate + phosphate</text>
        <dbReference type="Rhea" id="RHEA:77115"/>
        <dbReference type="ChEBI" id="CHEBI:15377"/>
        <dbReference type="ChEBI" id="CHEBI:43474"/>
        <dbReference type="ChEBI" id="CHEBI:57798"/>
        <dbReference type="ChEBI" id="CHEBI:195535"/>
        <dbReference type="EC" id="3.1.3.62"/>
    </reaction>
    <physiologicalReaction direction="left-to-right" evidence="11">
        <dbReference type="Rhea" id="RHEA:77116"/>
    </physiologicalReaction>
</comment>
<dbReference type="SUPFAM" id="SSF53254">
    <property type="entry name" value="Phosphoglycerate mutase-like"/>
    <property type="match status" value="1"/>
</dbReference>
<evidence type="ECO:0000256" key="7">
    <source>
        <dbReference type="ARBA" id="ARBA00022801"/>
    </source>
</evidence>
<dbReference type="AlphaFoldDB" id="U7V9J2"/>
<evidence type="ECO:0000256" key="1">
    <source>
        <dbReference type="ARBA" id="ARBA00004370"/>
    </source>
</evidence>
<dbReference type="GO" id="GO:0016020">
    <property type="term" value="C:membrane"/>
    <property type="evidence" value="ECO:0007669"/>
    <property type="project" value="UniProtKB-SubCell"/>
</dbReference>
<organism evidence="15 16">
    <name type="scientific">Cetobacterium somerae ATCC BAA-474</name>
    <dbReference type="NCBI Taxonomy" id="1319815"/>
    <lineage>
        <taxon>Bacteria</taxon>
        <taxon>Fusobacteriati</taxon>
        <taxon>Fusobacteriota</taxon>
        <taxon>Fusobacteriia</taxon>
        <taxon>Fusobacteriales</taxon>
        <taxon>Fusobacteriaceae</taxon>
        <taxon>Cetobacterium</taxon>
    </lineage>
</organism>
<evidence type="ECO:0000256" key="5">
    <source>
        <dbReference type="ARBA" id="ARBA00018097"/>
    </source>
</evidence>
<name>U7V9J2_9FUSO</name>
<keyword evidence="16" id="KW-1185">Reference proteome</keyword>
<comment type="caution">
    <text evidence="15">The sequence shown here is derived from an EMBL/GenBank/DDBJ whole genome shotgun (WGS) entry which is preliminary data.</text>
</comment>
<reference evidence="15 16" key="1">
    <citation type="submission" date="2013-08" db="EMBL/GenBank/DDBJ databases">
        <authorList>
            <person name="Weinstock G."/>
            <person name="Sodergren E."/>
            <person name="Wylie T."/>
            <person name="Fulton L."/>
            <person name="Fulton R."/>
            <person name="Fronick C."/>
            <person name="O'Laughlin M."/>
            <person name="Godfrey J."/>
            <person name="Miner T."/>
            <person name="Herter B."/>
            <person name="Appelbaum E."/>
            <person name="Cordes M."/>
            <person name="Lek S."/>
            <person name="Wollam A."/>
            <person name="Pepin K.H."/>
            <person name="Palsikar V.B."/>
            <person name="Mitreva M."/>
            <person name="Wilson R.K."/>
        </authorList>
    </citation>
    <scope>NUCLEOTIDE SEQUENCE [LARGE SCALE GENOMIC DNA]</scope>
    <source>
        <strain evidence="15 16">ATCC BAA-474</strain>
    </source>
</reference>
<proteinExistence type="inferred from homology"/>
<evidence type="ECO:0000256" key="13">
    <source>
        <dbReference type="ARBA" id="ARBA00043832"/>
    </source>
</evidence>
<dbReference type="Gene3D" id="3.40.50.1240">
    <property type="entry name" value="Phosphoglycerate mutase-like"/>
    <property type="match status" value="1"/>
</dbReference>
<dbReference type="EMBL" id="AXZF01000067">
    <property type="protein sequence ID" value="ERT68387.1"/>
    <property type="molecule type" value="Genomic_DNA"/>
</dbReference>
<evidence type="ECO:0000256" key="12">
    <source>
        <dbReference type="ARBA" id="ARBA00043691"/>
    </source>
</evidence>
<sequence>MFFYFSVYKITFLLLYFNFCLTQLVYNESDKYFSQGGFFKVNTIKFLAIFTTLSASIFSADFNYLGTKQPYSVKEISTAPTPNGYKPFFVNHLGRHGSRHLSSPKYDVSLYELLSIAEKENAITPEGLKLKNSIAQLMEIEKGNYGLLTEVGVKEQKEIAKRFYENNKEIFGKDIIASSTYVERAQQSRDAFLEELGQYTPNINFKVSTNNKKDILLRFFDLSPEYEEFSENGSWKKELNTYSKSKNFNNEVLNQLFSKDFVKKLESGEFKLKDSKGKVVLKNPTDAVRNLYDLYIIQANIGKNLGFGEFFSEEQLKWYEEVDNLSDFYEKGPGKNGEDIATNIALPLLENFIVTSDEAIKNQNISANLRFAHAETTIPFITLLDINGYSAKEDNMEKVYERWLGRDISGMSTNIQWIFYKNDKNDVLVKILHNEKDAELPIATTMKPYYKWDDVKNFYTNKLK</sequence>
<evidence type="ECO:0000256" key="3">
    <source>
        <dbReference type="ARBA" id="ARBA00012976"/>
    </source>
</evidence>
<comment type="catalytic activity">
    <reaction evidence="12">
        <text>1D-myo-inositol hexakisphosphate + H2O = 1D-myo-inositol 1,2,4,5,6-pentakisphosphate + phosphate</text>
        <dbReference type="Rhea" id="RHEA:16989"/>
        <dbReference type="ChEBI" id="CHEBI:15377"/>
        <dbReference type="ChEBI" id="CHEBI:43474"/>
        <dbReference type="ChEBI" id="CHEBI:57798"/>
        <dbReference type="ChEBI" id="CHEBI:58130"/>
        <dbReference type="EC" id="3.1.3.62"/>
    </reaction>
    <physiologicalReaction direction="left-to-right" evidence="12">
        <dbReference type="Rhea" id="RHEA:16990"/>
    </physiologicalReaction>
</comment>
<keyword evidence="8 14" id="KW-0472">Membrane</keyword>
<evidence type="ECO:0000256" key="9">
    <source>
        <dbReference type="ARBA" id="ARBA00031642"/>
    </source>
</evidence>
<evidence type="ECO:0000256" key="8">
    <source>
        <dbReference type="ARBA" id="ARBA00023136"/>
    </source>
</evidence>
<evidence type="ECO:0000256" key="6">
    <source>
        <dbReference type="ARBA" id="ARBA00022729"/>
    </source>
</evidence>
<evidence type="ECO:0000256" key="4">
    <source>
        <dbReference type="ARBA" id="ARBA00013040"/>
    </source>
</evidence>
<keyword evidence="7" id="KW-0378">Hydrolase</keyword>
<dbReference type="GO" id="GO:0034417">
    <property type="term" value="F:bisphosphoglycerate 3-phosphatase activity"/>
    <property type="evidence" value="ECO:0007669"/>
    <property type="project" value="UniProtKB-EC"/>
</dbReference>
<keyword evidence="14" id="KW-1133">Transmembrane helix</keyword>
<dbReference type="EC" id="3.1.3.62" evidence="4"/>
<evidence type="ECO:0000256" key="10">
    <source>
        <dbReference type="ARBA" id="ARBA00043668"/>
    </source>
</evidence>
<evidence type="ECO:0000256" key="14">
    <source>
        <dbReference type="SAM" id="Phobius"/>
    </source>
</evidence>
<dbReference type="Proteomes" id="UP000017081">
    <property type="component" value="Unassembled WGS sequence"/>
</dbReference>
<comment type="catalytic activity">
    <reaction evidence="13">
        <text>(2R)-2,3-bisphosphoglycerate + H2O = (2R)-2-phosphoglycerate + phosphate</text>
        <dbReference type="Rhea" id="RHEA:27381"/>
        <dbReference type="ChEBI" id="CHEBI:15377"/>
        <dbReference type="ChEBI" id="CHEBI:43474"/>
        <dbReference type="ChEBI" id="CHEBI:58248"/>
        <dbReference type="ChEBI" id="CHEBI:58289"/>
        <dbReference type="EC" id="3.1.3.80"/>
    </reaction>
    <physiologicalReaction direction="left-to-right" evidence="13">
        <dbReference type="Rhea" id="RHEA:27382"/>
    </physiologicalReaction>
</comment>
<comment type="subcellular location">
    <subcellularLocation>
        <location evidence="1">Membrane</location>
    </subcellularLocation>
</comment>
<comment type="catalytic activity">
    <reaction evidence="10">
        <text>1D-myo-inositol 1,2,5,6-tetrakisphosphate + H2O = 1D-myo-inositol 1,2,6-trisphosphate + phosphate</text>
        <dbReference type="Rhea" id="RHEA:77119"/>
        <dbReference type="ChEBI" id="CHEBI:15377"/>
        <dbReference type="ChEBI" id="CHEBI:43474"/>
        <dbReference type="ChEBI" id="CHEBI:195535"/>
        <dbReference type="ChEBI" id="CHEBI:195537"/>
        <dbReference type="EC" id="3.1.3.62"/>
    </reaction>
    <physiologicalReaction direction="left-to-right" evidence="10">
        <dbReference type="Rhea" id="RHEA:77120"/>
    </physiologicalReaction>
</comment>
<feature type="transmembrane region" description="Helical" evidence="14">
    <location>
        <begin position="46"/>
        <end position="65"/>
    </location>
</feature>
<dbReference type="Pfam" id="PF00328">
    <property type="entry name" value="His_Phos_2"/>
    <property type="match status" value="1"/>
</dbReference>
<dbReference type="PANTHER" id="PTHR20963:SF8">
    <property type="entry name" value="MULTIPLE INOSITOL POLYPHOSPHATE PHOSPHATASE 1"/>
    <property type="match status" value="1"/>
</dbReference>
<evidence type="ECO:0000256" key="11">
    <source>
        <dbReference type="ARBA" id="ARBA00043671"/>
    </source>
</evidence>
<feature type="transmembrane region" description="Helical" evidence="14">
    <location>
        <begin position="7"/>
        <end position="26"/>
    </location>
</feature>
<protein>
    <recommendedName>
        <fullName evidence="5">Multiple inositol polyphosphate phosphatase 1</fullName>
        <ecNumber evidence="4">3.1.3.62</ecNumber>
        <ecNumber evidence="3">3.1.3.80</ecNumber>
    </recommendedName>
    <alternativeName>
        <fullName evidence="9">2,3-bisphosphoglycerate 3-phosphatase</fullName>
    </alternativeName>
</protein>
<dbReference type="HOGENOM" id="CLU_029165_4_0_0"/>
<comment type="similarity">
    <text evidence="2">Belongs to the histidine acid phosphatase family. MINPP1 subfamily.</text>
</comment>
<dbReference type="PANTHER" id="PTHR20963">
    <property type="entry name" value="MULTIPLE INOSITOL POLYPHOSPHATE PHOSPHATASE-RELATED"/>
    <property type="match status" value="1"/>
</dbReference>